<proteinExistence type="predicted"/>
<dbReference type="InterPro" id="IPR036291">
    <property type="entry name" value="NAD(P)-bd_dom_sf"/>
</dbReference>
<dbReference type="EMBL" id="HG793152">
    <property type="protein sequence ID" value="CRL26613.1"/>
    <property type="molecule type" value="Genomic_DNA"/>
</dbReference>
<organism evidence="3 4">
    <name type="scientific">Penicillium camemberti (strain FM 013)</name>
    <dbReference type="NCBI Taxonomy" id="1429867"/>
    <lineage>
        <taxon>Eukaryota</taxon>
        <taxon>Fungi</taxon>
        <taxon>Dikarya</taxon>
        <taxon>Ascomycota</taxon>
        <taxon>Pezizomycotina</taxon>
        <taxon>Eurotiomycetes</taxon>
        <taxon>Eurotiomycetidae</taxon>
        <taxon>Eurotiales</taxon>
        <taxon>Aspergillaceae</taxon>
        <taxon>Penicillium</taxon>
    </lineage>
</organism>
<keyword evidence="4" id="KW-1185">Reference proteome</keyword>
<dbReference type="Proteomes" id="UP000053732">
    <property type="component" value="Unassembled WGS sequence"/>
</dbReference>
<dbReference type="PANTHER" id="PTHR45681:SF6">
    <property type="entry name" value="POLYKETIDE SYNTHASE 37"/>
    <property type="match status" value="1"/>
</dbReference>
<dbReference type="InterPro" id="IPR013149">
    <property type="entry name" value="ADH-like_C"/>
</dbReference>
<dbReference type="Pfam" id="PF00107">
    <property type="entry name" value="ADH_zinc_N"/>
    <property type="match status" value="1"/>
</dbReference>
<name>A0A0G4PKA4_PENC3</name>
<dbReference type="STRING" id="1429867.A0A0G4PKA4"/>
<gene>
    <name evidence="3" type="ORF">PCAMFM013_S019g000029</name>
</gene>
<sequence>MIRRTDTVLASSGKKRLHSYYDTTESLVLAQWAGAEVFATYGIAAKRELLINHYHLAPDHIFSSRDPSFAVGVMAQTNGDGVDVILNSLAGPLLKASWECIARFGRFVEIGKVDLEASRRVDLSPLARSATLAGLDLLEYLRYQP</sequence>
<feature type="domain" description="Enoyl reductase (ER)" evidence="2">
    <location>
        <begin position="2"/>
        <end position="145"/>
    </location>
</feature>
<evidence type="ECO:0000313" key="4">
    <source>
        <dbReference type="Proteomes" id="UP000053732"/>
    </source>
</evidence>
<dbReference type="AlphaFoldDB" id="A0A0G4PKA4"/>
<dbReference type="CDD" id="cd05195">
    <property type="entry name" value="enoyl_red"/>
    <property type="match status" value="1"/>
</dbReference>
<dbReference type="GO" id="GO:0016491">
    <property type="term" value="F:oxidoreductase activity"/>
    <property type="evidence" value="ECO:0007669"/>
    <property type="project" value="InterPro"/>
</dbReference>
<dbReference type="SMART" id="SM00829">
    <property type="entry name" value="PKS_ER"/>
    <property type="match status" value="1"/>
</dbReference>
<dbReference type="Gene3D" id="3.90.180.10">
    <property type="entry name" value="Medium-chain alcohol dehydrogenases, catalytic domain"/>
    <property type="match status" value="1"/>
</dbReference>
<keyword evidence="1" id="KW-0808">Transferase</keyword>
<evidence type="ECO:0000256" key="1">
    <source>
        <dbReference type="ARBA" id="ARBA00022679"/>
    </source>
</evidence>
<dbReference type="SUPFAM" id="SSF51735">
    <property type="entry name" value="NAD(P)-binding Rossmann-fold domains"/>
    <property type="match status" value="1"/>
</dbReference>
<protein>
    <submittedName>
        <fullName evidence="3">Beta-ketoacyl synthase</fullName>
    </submittedName>
</protein>
<dbReference type="InterPro" id="IPR020843">
    <property type="entry name" value="ER"/>
</dbReference>
<dbReference type="GO" id="GO:0016740">
    <property type="term" value="F:transferase activity"/>
    <property type="evidence" value="ECO:0007669"/>
    <property type="project" value="UniProtKB-KW"/>
</dbReference>
<accession>A0A0G4PKA4</accession>
<reference evidence="3 4" key="1">
    <citation type="journal article" date="2014" name="Nat. Commun.">
        <title>Multiple recent horizontal transfers of a large genomic region in cheese making fungi.</title>
        <authorList>
            <person name="Cheeseman K."/>
            <person name="Ropars J."/>
            <person name="Renault P."/>
            <person name="Dupont J."/>
            <person name="Gouzy J."/>
            <person name="Branca A."/>
            <person name="Abraham A.L."/>
            <person name="Ceppi M."/>
            <person name="Conseiller E."/>
            <person name="Debuchy R."/>
            <person name="Malagnac F."/>
            <person name="Goarin A."/>
            <person name="Silar P."/>
            <person name="Lacoste S."/>
            <person name="Sallet E."/>
            <person name="Bensimon A."/>
            <person name="Giraud T."/>
            <person name="Brygoo Y."/>
        </authorList>
    </citation>
    <scope>NUCLEOTIDE SEQUENCE [LARGE SCALE GENOMIC DNA]</scope>
    <source>
        <strain evidence="4">FM 013</strain>
    </source>
</reference>
<dbReference type="InterPro" id="IPR050444">
    <property type="entry name" value="Polyketide_Synthase"/>
</dbReference>
<evidence type="ECO:0000313" key="3">
    <source>
        <dbReference type="EMBL" id="CRL26613.1"/>
    </source>
</evidence>
<dbReference type="PANTHER" id="PTHR45681">
    <property type="entry name" value="POLYKETIDE SYNTHASE 44-RELATED"/>
    <property type="match status" value="1"/>
</dbReference>
<evidence type="ECO:0000259" key="2">
    <source>
        <dbReference type="SMART" id="SM00829"/>
    </source>
</evidence>